<evidence type="ECO:0000313" key="3">
    <source>
        <dbReference type="EMBL" id="KDN83657.1"/>
    </source>
</evidence>
<feature type="transmembrane region" description="Helical" evidence="2">
    <location>
        <begin position="491"/>
        <end position="509"/>
    </location>
</feature>
<feature type="region of interest" description="Disordered" evidence="1">
    <location>
        <begin position="55"/>
        <end position="97"/>
    </location>
</feature>
<dbReference type="HOGENOM" id="CLU_395752_0_0_11"/>
<keyword evidence="2" id="KW-1133">Transmembrane helix</keyword>
<feature type="compositionally biased region" description="Polar residues" evidence="1">
    <location>
        <begin position="86"/>
        <end position="95"/>
    </location>
</feature>
<feature type="region of interest" description="Disordered" evidence="1">
    <location>
        <begin position="636"/>
        <end position="696"/>
    </location>
</feature>
<evidence type="ECO:0000313" key="4">
    <source>
        <dbReference type="Proteomes" id="UP000027178"/>
    </source>
</evidence>
<dbReference type="PATRIC" id="fig|1348663.4.peg.4150"/>
<proteinExistence type="predicted"/>
<feature type="transmembrane region" description="Helical" evidence="2">
    <location>
        <begin position="515"/>
        <end position="532"/>
    </location>
</feature>
<feature type="compositionally biased region" description="Basic residues" evidence="1">
    <location>
        <begin position="250"/>
        <end position="259"/>
    </location>
</feature>
<evidence type="ECO:0000256" key="1">
    <source>
        <dbReference type="SAM" id="MobiDB-lite"/>
    </source>
</evidence>
<gene>
    <name evidence="3" type="ORF">KCH_43060</name>
</gene>
<dbReference type="eggNOG" id="COG3266">
    <property type="taxonomic scope" value="Bacteria"/>
</dbReference>
<dbReference type="EMBL" id="JNBY01000094">
    <property type="protein sequence ID" value="KDN83657.1"/>
    <property type="molecule type" value="Genomic_DNA"/>
</dbReference>
<feature type="transmembrane region" description="Helical" evidence="2">
    <location>
        <begin position="581"/>
        <end position="602"/>
    </location>
</feature>
<feature type="transmembrane region" description="Helical" evidence="2">
    <location>
        <begin position="432"/>
        <end position="452"/>
    </location>
</feature>
<feature type="compositionally biased region" description="Low complexity" evidence="1">
    <location>
        <begin position="664"/>
        <end position="696"/>
    </location>
</feature>
<feature type="compositionally biased region" description="Low complexity" evidence="1">
    <location>
        <begin position="67"/>
        <end position="85"/>
    </location>
</feature>
<sequence length="696" mass="70867">MPSSDDQPHTRTRLPVAEQSAPGTGRQARPLRTLLTILGIVALLVVAVSIANRDKAVPGRNPGSTSGDRANGATAPAADRTAATGQQPVTSTVNGIATGYPHTDQGAQSAAANYAVALGSTDMFRTDTRHAVLTTLADPTSLPTLQTRLDQAFSAETVARFGLDAQGRPPKGQTFVSRIVPVGTRTTNGADTATKVDVWCTGLYGLAGEDSTNPVSQDWYTLTVTMRWTGSDWKLTDYSRAAGPAPCRATSRRPPRKRSPMPSSSSEGSAMPADASRLRFLGRAGVLGAALSSLQLTALAVAQRVAADPSPAPSSSASKCAGQDATVLGADKLCAPDGATVIPGGDSVSSVTDPLGSLAKGCAQAAAWVVRQLSGAIDGTTKVDFTNAAFLQQYAVVFAVSTVVTLVLWLLAVTKRAVRGAALGQAFGEAVGFLWLTVIASAFTPLILYTVVTVTDGLTDAIAVGTKSDTGTYLGGFADTLEKGSMGGGPLILIIVSLVAVLAAAVLWIELVIRAAMLYVGALLGTAVYAGLVDKQLWKHVRRWAAMMLAIDLAKPIIVIILGLAGAVATGAGADDDFARVLSGLAILFLSIFASAAVYRFVPGFGDELLAMKSARASAVQAGSAMINGPANFVKQGISTHGSRGGPQAGNASSPGAGGGGVAPGIAAHASRPANPGRQAGPPAQSQAPANNPKGG</sequence>
<feature type="region of interest" description="Disordered" evidence="1">
    <location>
        <begin position="241"/>
        <end position="271"/>
    </location>
</feature>
<protein>
    <recommendedName>
        <fullName evidence="5">Integral membrane protein</fullName>
    </recommendedName>
</protein>
<keyword evidence="4" id="KW-1185">Reference proteome</keyword>
<dbReference type="Proteomes" id="UP000027178">
    <property type="component" value="Unassembled WGS sequence"/>
</dbReference>
<evidence type="ECO:0008006" key="5">
    <source>
        <dbReference type="Google" id="ProtNLM"/>
    </source>
</evidence>
<evidence type="ECO:0000256" key="2">
    <source>
        <dbReference type="SAM" id="Phobius"/>
    </source>
</evidence>
<feature type="transmembrane region" description="Helical" evidence="2">
    <location>
        <begin position="31"/>
        <end position="51"/>
    </location>
</feature>
<dbReference type="AlphaFoldDB" id="A0A066YR19"/>
<feature type="transmembrane region" description="Helical" evidence="2">
    <location>
        <begin position="544"/>
        <end position="569"/>
    </location>
</feature>
<accession>A0A066YR19</accession>
<comment type="caution">
    <text evidence="3">The sequence shown here is derived from an EMBL/GenBank/DDBJ whole genome shotgun (WGS) entry which is preliminary data.</text>
</comment>
<keyword evidence="2" id="KW-0812">Transmembrane</keyword>
<reference evidence="3 4" key="1">
    <citation type="submission" date="2014-05" db="EMBL/GenBank/DDBJ databases">
        <title>Draft Genome Sequence of Kitasatospora cheerisanensis KCTC 2395.</title>
        <authorList>
            <person name="Nam D.H."/>
        </authorList>
    </citation>
    <scope>NUCLEOTIDE SEQUENCE [LARGE SCALE GENOMIC DNA]</scope>
    <source>
        <strain evidence="3 4">KCTC 2395</strain>
    </source>
</reference>
<name>A0A066YR19_9ACTN</name>
<dbReference type="RefSeq" id="WP_425268790.1">
    <property type="nucleotide sequence ID" value="NZ_KK853997.1"/>
</dbReference>
<organism evidence="3 4">
    <name type="scientific">Kitasatospora cheerisanensis KCTC 2395</name>
    <dbReference type="NCBI Taxonomy" id="1348663"/>
    <lineage>
        <taxon>Bacteria</taxon>
        <taxon>Bacillati</taxon>
        <taxon>Actinomycetota</taxon>
        <taxon>Actinomycetes</taxon>
        <taxon>Kitasatosporales</taxon>
        <taxon>Streptomycetaceae</taxon>
        <taxon>Kitasatospora</taxon>
    </lineage>
</organism>
<feature type="region of interest" description="Disordered" evidence="1">
    <location>
        <begin position="1"/>
        <end position="27"/>
    </location>
</feature>
<feature type="transmembrane region" description="Helical" evidence="2">
    <location>
        <begin position="394"/>
        <end position="412"/>
    </location>
</feature>
<keyword evidence="2" id="KW-0472">Membrane</keyword>